<reference evidence="1" key="1">
    <citation type="submission" date="2014-11" db="EMBL/GenBank/DDBJ databases">
        <authorList>
            <person name="Malar M.C."/>
            <person name="Sen D."/>
            <person name="Tripathy S."/>
        </authorList>
    </citation>
    <scope>NUCLEOTIDE SEQUENCE</scope>
    <source>
        <strain evidence="1">BDU141951</strain>
    </source>
</reference>
<reference evidence="1" key="3">
    <citation type="submission" date="2020-02" db="EMBL/GenBank/DDBJ databases">
        <authorList>
            <person name="Sarangi A.N."/>
            <person name="Ghosh S."/>
            <person name="Mukherjee M."/>
            <person name="Tripathy S."/>
        </authorList>
    </citation>
    <scope>NUCLEOTIDE SEQUENCE</scope>
    <source>
        <strain evidence="1">BDU141951</strain>
    </source>
</reference>
<dbReference type="EMBL" id="JTHE02000002">
    <property type="protein sequence ID" value="NEV65802.1"/>
    <property type="molecule type" value="Genomic_DNA"/>
</dbReference>
<evidence type="ECO:0000313" key="1">
    <source>
        <dbReference type="EMBL" id="NEV65802.1"/>
    </source>
</evidence>
<organism evidence="1">
    <name type="scientific">Lyngbya confervoides BDU141951</name>
    <dbReference type="NCBI Taxonomy" id="1574623"/>
    <lineage>
        <taxon>Bacteria</taxon>
        <taxon>Bacillati</taxon>
        <taxon>Cyanobacteriota</taxon>
        <taxon>Cyanophyceae</taxon>
        <taxon>Oscillatoriophycideae</taxon>
        <taxon>Oscillatoriales</taxon>
        <taxon>Microcoleaceae</taxon>
        <taxon>Lyngbya</taxon>
    </lineage>
</organism>
<name>A0A0C1UY07_9CYAN</name>
<gene>
    <name evidence="1" type="ORF">QQ91_001580</name>
</gene>
<reference evidence="1" key="2">
    <citation type="journal article" date="2015" name="Genome Announc.">
        <title>Draft Genome Sequence of Filamentous Marine Cyanobacterium Lyngbya confervoides Strain BDU141951.</title>
        <authorList>
            <person name="Chandrababunaidu M.M."/>
            <person name="Sen D."/>
            <person name="Tripathy S."/>
        </authorList>
    </citation>
    <scope>NUCLEOTIDE SEQUENCE</scope>
    <source>
        <strain evidence="1">BDU141951</strain>
    </source>
</reference>
<sequence>MKYFFLSEGWTTGRIWEFGGLWDEFAWQRKPHIQQMPLSIIENGETLWLYQVEDAVLMVEVRPTTEATKAIGQVVLKRLMGAEQVLERLCTAGQTRSDRASTNGAAVSAELQNQMTDL</sequence>
<proteinExistence type="predicted"/>
<dbReference type="AlphaFoldDB" id="A0A0C1UY07"/>
<accession>A0A0C1UY07</accession>
<comment type="caution">
    <text evidence="1">The sequence shown here is derived from an EMBL/GenBank/DDBJ whole genome shotgun (WGS) entry which is preliminary data.</text>
</comment>
<protein>
    <submittedName>
        <fullName evidence="1">Uncharacterized protein</fullName>
    </submittedName>
</protein>